<evidence type="ECO:0000313" key="7">
    <source>
        <dbReference type="Proteomes" id="UP001243195"/>
    </source>
</evidence>
<accession>A0AAW8JB42</accession>
<keyword evidence="4 5" id="KW-0472">Membrane</keyword>
<feature type="transmembrane region" description="Helical" evidence="5">
    <location>
        <begin position="120"/>
        <end position="138"/>
    </location>
</feature>
<dbReference type="AlphaFoldDB" id="A0AAW8JB42"/>
<name>A0AAW8JB42_9GAMM</name>
<evidence type="ECO:0000256" key="4">
    <source>
        <dbReference type="ARBA" id="ARBA00023136"/>
    </source>
</evidence>
<comment type="subcellular location">
    <subcellularLocation>
        <location evidence="1">Membrane</location>
        <topology evidence="1">Multi-pass membrane protein</topology>
    </subcellularLocation>
</comment>
<evidence type="ECO:0000256" key="5">
    <source>
        <dbReference type="SAM" id="Phobius"/>
    </source>
</evidence>
<keyword evidence="3 5" id="KW-1133">Transmembrane helix</keyword>
<dbReference type="RefSeq" id="WP_308956020.1">
    <property type="nucleotide sequence ID" value="NZ_DAMBEH010000021.1"/>
</dbReference>
<comment type="caution">
    <text evidence="6">The sequence shown here is derived from an EMBL/GenBank/DDBJ whole genome shotgun (WGS) entry which is preliminary data.</text>
</comment>
<evidence type="ECO:0000256" key="2">
    <source>
        <dbReference type="ARBA" id="ARBA00022692"/>
    </source>
</evidence>
<dbReference type="Pfam" id="PF07681">
    <property type="entry name" value="DoxX"/>
    <property type="match status" value="1"/>
</dbReference>
<evidence type="ECO:0000256" key="1">
    <source>
        <dbReference type="ARBA" id="ARBA00004141"/>
    </source>
</evidence>
<gene>
    <name evidence="6" type="ORF">RFH51_00065</name>
</gene>
<protein>
    <submittedName>
        <fullName evidence="6">DoxX family protein</fullName>
    </submittedName>
</protein>
<proteinExistence type="predicted"/>
<feature type="transmembrane region" description="Helical" evidence="5">
    <location>
        <begin position="59"/>
        <end position="77"/>
    </location>
</feature>
<dbReference type="GO" id="GO:0016020">
    <property type="term" value="C:membrane"/>
    <property type="evidence" value="ECO:0007669"/>
    <property type="project" value="UniProtKB-SubCell"/>
</dbReference>
<reference evidence="6" key="1">
    <citation type="submission" date="2023-08" db="EMBL/GenBank/DDBJ databases">
        <title>Emergence of clinically-relevant ST2 carbapenem-resistant Acinetobacter baumannii strains in hospital sewages in Zhejiang, East of China.</title>
        <authorList>
            <person name="Kaichao C."/>
            <person name="Zhang R."/>
        </authorList>
    </citation>
    <scope>NUCLEOTIDE SEQUENCE</scope>
    <source>
        <strain evidence="6">M-SY-60</strain>
    </source>
</reference>
<dbReference type="EMBL" id="JAVIDA010000001">
    <property type="protein sequence ID" value="MDQ9069862.1"/>
    <property type="molecule type" value="Genomic_DNA"/>
</dbReference>
<sequence>MNSASGHNPEWVRKILSITWLLPVLRIALVSAFLVGGISKLMDFPAAMAEQANFGLQPAALWAAAAIVVEIGGSLCVIFNRFVWLGAGGLGCLTAVAMFVANDFWNQSGAQFFGTFNSFFEHLGLIAALVLVTIMSDLKSNSGSDLK</sequence>
<dbReference type="Proteomes" id="UP001243195">
    <property type="component" value="Unassembled WGS sequence"/>
</dbReference>
<evidence type="ECO:0000256" key="3">
    <source>
        <dbReference type="ARBA" id="ARBA00022989"/>
    </source>
</evidence>
<dbReference type="InterPro" id="IPR032808">
    <property type="entry name" value="DoxX"/>
</dbReference>
<evidence type="ECO:0000313" key="6">
    <source>
        <dbReference type="EMBL" id="MDQ9069862.1"/>
    </source>
</evidence>
<feature type="transmembrane region" description="Helical" evidence="5">
    <location>
        <begin position="82"/>
        <end position="100"/>
    </location>
</feature>
<keyword evidence="2 5" id="KW-0812">Transmembrane</keyword>
<feature type="transmembrane region" description="Helical" evidence="5">
    <location>
        <begin position="20"/>
        <end position="39"/>
    </location>
</feature>
<organism evidence="6 7">
    <name type="scientific">Acinetobacter gerneri</name>
    <dbReference type="NCBI Taxonomy" id="202952"/>
    <lineage>
        <taxon>Bacteria</taxon>
        <taxon>Pseudomonadati</taxon>
        <taxon>Pseudomonadota</taxon>
        <taxon>Gammaproteobacteria</taxon>
        <taxon>Moraxellales</taxon>
        <taxon>Moraxellaceae</taxon>
        <taxon>Acinetobacter</taxon>
    </lineage>
</organism>